<protein>
    <recommendedName>
        <fullName evidence="6">S-protein homolog</fullName>
    </recommendedName>
</protein>
<dbReference type="GO" id="GO:0060320">
    <property type="term" value="P:rejection of self pollen"/>
    <property type="evidence" value="ECO:0007669"/>
    <property type="project" value="UniProtKB-KW"/>
</dbReference>
<evidence type="ECO:0000313" key="8">
    <source>
        <dbReference type="Proteomes" id="UP000237000"/>
    </source>
</evidence>
<keyword evidence="3 6" id="KW-0713">Self-incompatibility</keyword>
<dbReference type="Pfam" id="PF05938">
    <property type="entry name" value="Self-incomp_S1"/>
    <property type="match status" value="1"/>
</dbReference>
<accession>A0A2P5FXG1</accession>
<proteinExistence type="inferred from homology"/>
<keyword evidence="4 6" id="KW-0964">Secreted</keyword>
<evidence type="ECO:0000256" key="2">
    <source>
        <dbReference type="ARBA" id="ARBA00005581"/>
    </source>
</evidence>
<keyword evidence="8" id="KW-1185">Reference proteome</keyword>
<comment type="similarity">
    <text evidence="2 6">Belongs to the plant self-incompatibility (S1) protein family.</text>
</comment>
<evidence type="ECO:0000256" key="4">
    <source>
        <dbReference type="ARBA" id="ARBA00022525"/>
    </source>
</evidence>
<evidence type="ECO:0000256" key="1">
    <source>
        <dbReference type="ARBA" id="ARBA00004613"/>
    </source>
</evidence>
<name>A0A2P5FXG1_TREOI</name>
<comment type="subcellular location">
    <subcellularLocation>
        <location evidence="1 6">Secreted</location>
    </subcellularLocation>
</comment>
<keyword evidence="5 6" id="KW-0732">Signal</keyword>
<dbReference type="Proteomes" id="UP000237000">
    <property type="component" value="Unassembled WGS sequence"/>
</dbReference>
<dbReference type="EMBL" id="JXTC01000004">
    <property type="protein sequence ID" value="POO02476.1"/>
    <property type="molecule type" value="Genomic_DNA"/>
</dbReference>
<evidence type="ECO:0000313" key="7">
    <source>
        <dbReference type="EMBL" id="POO02476.1"/>
    </source>
</evidence>
<dbReference type="OrthoDB" id="1748698at2759"/>
<dbReference type="InterPro" id="IPR010264">
    <property type="entry name" value="Self-incomp_S1"/>
</dbReference>
<feature type="chain" id="PRO_5025082145" description="S-protein homolog" evidence="6">
    <location>
        <begin position="26"/>
        <end position="130"/>
    </location>
</feature>
<reference evidence="8" key="1">
    <citation type="submission" date="2016-06" db="EMBL/GenBank/DDBJ databases">
        <title>Parallel loss of symbiosis genes in relatives of nitrogen-fixing non-legume Parasponia.</title>
        <authorList>
            <person name="Van Velzen R."/>
            <person name="Holmer R."/>
            <person name="Bu F."/>
            <person name="Rutten L."/>
            <person name="Van Zeijl A."/>
            <person name="Liu W."/>
            <person name="Santuari L."/>
            <person name="Cao Q."/>
            <person name="Sharma T."/>
            <person name="Shen D."/>
            <person name="Roswanjaya Y."/>
            <person name="Wardhani T."/>
            <person name="Kalhor M.S."/>
            <person name="Jansen J."/>
            <person name="Van den Hoogen J."/>
            <person name="Gungor B."/>
            <person name="Hartog M."/>
            <person name="Hontelez J."/>
            <person name="Verver J."/>
            <person name="Yang W.-C."/>
            <person name="Schijlen E."/>
            <person name="Repin R."/>
            <person name="Schilthuizen M."/>
            <person name="Schranz E."/>
            <person name="Heidstra R."/>
            <person name="Miyata K."/>
            <person name="Fedorova E."/>
            <person name="Kohlen W."/>
            <person name="Bisseling T."/>
            <person name="Smit S."/>
            <person name="Geurts R."/>
        </authorList>
    </citation>
    <scope>NUCLEOTIDE SEQUENCE [LARGE SCALE GENOMIC DNA]</scope>
    <source>
        <strain evidence="8">cv. RG33-2</strain>
    </source>
</reference>
<gene>
    <name evidence="7" type="ORF">TorRG33x02_014600</name>
</gene>
<dbReference type="GO" id="GO:0005576">
    <property type="term" value="C:extracellular region"/>
    <property type="evidence" value="ECO:0007669"/>
    <property type="project" value="UniProtKB-SubCell"/>
</dbReference>
<evidence type="ECO:0000256" key="3">
    <source>
        <dbReference type="ARBA" id="ARBA00022471"/>
    </source>
</evidence>
<dbReference type="InParanoid" id="A0A2P5FXG1"/>
<dbReference type="PANTHER" id="PTHR31232:SF149">
    <property type="entry name" value="S-PROTEIN HOMOLOG"/>
    <property type="match status" value="1"/>
</dbReference>
<dbReference type="PANTHER" id="PTHR31232">
    <property type="match status" value="1"/>
</dbReference>
<evidence type="ECO:0000256" key="6">
    <source>
        <dbReference type="RuleBase" id="RU367044"/>
    </source>
</evidence>
<organism evidence="7 8">
    <name type="scientific">Trema orientale</name>
    <name type="common">Charcoal tree</name>
    <name type="synonym">Celtis orientalis</name>
    <dbReference type="NCBI Taxonomy" id="63057"/>
    <lineage>
        <taxon>Eukaryota</taxon>
        <taxon>Viridiplantae</taxon>
        <taxon>Streptophyta</taxon>
        <taxon>Embryophyta</taxon>
        <taxon>Tracheophyta</taxon>
        <taxon>Spermatophyta</taxon>
        <taxon>Magnoliopsida</taxon>
        <taxon>eudicotyledons</taxon>
        <taxon>Gunneridae</taxon>
        <taxon>Pentapetalae</taxon>
        <taxon>rosids</taxon>
        <taxon>fabids</taxon>
        <taxon>Rosales</taxon>
        <taxon>Cannabaceae</taxon>
        <taxon>Trema</taxon>
    </lineage>
</organism>
<comment type="caution">
    <text evidence="7">The sequence shown here is derived from an EMBL/GenBank/DDBJ whole genome shotgun (WGS) entry which is preliminary data.</text>
</comment>
<feature type="signal peptide" evidence="6">
    <location>
        <begin position="1"/>
        <end position="25"/>
    </location>
</feature>
<evidence type="ECO:0000256" key="5">
    <source>
        <dbReference type="ARBA" id="ARBA00022729"/>
    </source>
</evidence>
<sequence length="130" mass="15228">MCHRLLLVLPFFFVFFSSLSEICEGQGTYVVITNGLGPNIDLTLHCNFKEKDLGVQVLHHNETFGFRFKPNVLDTKLLFCSFQWGQSDLHSFDIYKTEDKCLYCQWRITTAGPCFFNQDTSLYDICYQWK</sequence>
<dbReference type="AlphaFoldDB" id="A0A2P5FXG1"/>